<name>A0AA44DBK0_STRE0</name>
<gene>
    <name evidence="2" type="ORF">HGA06_04050</name>
</gene>
<feature type="domain" description="Coenzyme Q-binding protein COQ10 START" evidence="1">
    <location>
        <begin position="13"/>
        <end position="134"/>
    </location>
</feature>
<dbReference type="InterPro" id="IPR005031">
    <property type="entry name" value="COQ10_START"/>
</dbReference>
<evidence type="ECO:0000259" key="1">
    <source>
        <dbReference type="Pfam" id="PF03364"/>
    </source>
</evidence>
<reference evidence="2 3" key="1">
    <citation type="submission" date="2020-04" db="EMBL/GenBank/DDBJ databases">
        <title>MicrobeNet Type strains.</title>
        <authorList>
            <person name="Nicholson A.C."/>
        </authorList>
    </citation>
    <scope>NUCLEOTIDE SEQUENCE [LARGE SCALE GENOMIC DNA]</scope>
    <source>
        <strain evidence="2 3">DSM 40738</strain>
    </source>
</reference>
<accession>A0AA44DBK0</accession>
<dbReference type="Proteomes" id="UP000570003">
    <property type="component" value="Unassembled WGS sequence"/>
</dbReference>
<dbReference type="SUPFAM" id="SSF55961">
    <property type="entry name" value="Bet v1-like"/>
    <property type="match status" value="1"/>
</dbReference>
<dbReference type="AlphaFoldDB" id="A0AA44DBK0"/>
<dbReference type="InterPro" id="IPR023393">
    <property type="entry name" value="START-like_dom_sf"/>
</dbReference>
<protein>
    <submittedName>
        <fullName evidence="2">Cyclase</fullName>
    </submittedName>
</protein>
<dbReference type="RefSeq" id="WP_168437641.1">
    <property type="nucleotide sequence ID" value="NZ_JAAXOU010000022.1"/>
</dbReference>
<proteinExistence type="predicted"/>
<dbReference type="EMBL" id="JAAXOU010000022">
    <property type="protein sequence ID" value="NKY13370.1"/>
    <property type="molecule type" value="Genomic_DNA"/>
</dbReference>
<comment type="caution">
    <text evidence="2">The sequence shown here is derived from an EMBL/GenBank/DDBJ whole genome shotgun (WGS) entry which is preliminary data.</text>
</comment>
<dbReference type="Pfam" id="PF03364">
    <property type="entry name" value="Polyketide_cyc"/>
    <property type="match status" value="1"/>
</dbReference>
<dbReference type="Gene3D" id="3.30.530.20">
    <property type="match status" value="1"/>
</dbReference>
<sequence>MRNASVVLRIHGVDPHAVFERVHDFARYPDFTDVVRSVTVHEISREEETSDWEVYFRNGILRWTEADRFDREALVISFEQVDGDFEEFSGSWRITADGSDSLVSFSADFDFGIPSLAGILDPVAQRVFKETIARVVFGLFAGAASVVDDEAVARAVAESAIPSASVAGPR</sequence>
<keyword evidence="3" id="KW-1185">Reference proteome</keyword>
<evidence type="ECO:0000313" key="2">
    <source>
        <dbReference type="EMBL" id="NKY13370.1"/>
    </source>
</evidence>
<organism evidence="2 3">
    <name type="scientific">Streptomyces somaliensis (strain ATCC 33201 / DSM 40738 / JCM 12659 / KCTC 9044 / NCTC 11332 / NRRL B-12077 / IP 733)</name>
    <dbReference type="NCBI Taxonomy" id="1134445"/>
    <lineage>
        <taxon>Bacteria</taxon>
        <taxon>Bacillati</taxon>
        <taxon>Actinomycetota</taxon>
        <taxon>Actinomycetes</taxon>
        <taxon>Kitasatosporales</taxon>
        <taxon>Streptomycetaceae</taxon>
        <taxon>Streptomyces</taxon>
    </lineage>
</organism>
<evidence type="ECO:0000313" key="3">
    <source>
        <dbReference type="Proteomes" id="UP000570003"/>
    </source>
</evidence>